<protein>
    <recommendedName>
        <fullName evidence="2">Methyltransferase type 11 domain-containing protein</fullName>
    </recommendedName>
</protein>
<dbReference type="GO" id="GO:0008757">
    <property type="term" value="F:S-adenosylmethionine-dependent methyltransferase activity"/>
    <property type="evidence" value="ECO:0007669"/>
    <property type="project" value="InterPro"/>
</dbReference>
<evidence type="ECO:0000313" key="3">
    <source>
        <dbReference type="EMBL" id="CAH2033468.1"/>
    </source>
</evidence>
<dbReference type="FunFam" id="3.40.50.150:FF:000262">
    <property type="entry name" value="S-adenosyl-L-methionine-dependent methyltransferases superfamily protein"/>
    <property type="match status" value="1"/>
</dbReference>
<evidence type="ECO:0000313" key="4">
    <source>
        <dbReference type="Proteomes" id="UP000836841"/>
    </source>
</evidence>
<dbReference type="EMBL" id="OU466857">
    <property type="protein sequence ID" value="CAH2033468.1"/>
    <property type="molecule type" value="Genomic_DNA"/>
</dbReference>
<keyword evidence="1" id="KW-0812">Transmembrane</keyword>
<feature type="domain" description="Methyltransferase type 11" evidence="2">
    <location>
        <begin position="51"/>
        <end position="145"/>
    </location>
</feature>
<feature type="transmembrane region" description="Helical" evidence="1">
    <location>
        <begin position="299"/>
        <end position="318"/>
    </location>
</feature>
<keyword evidence="1" id="KW-1133">Transmembrane helix</keyword>
<dbReference type="SUPFAM" id="SSF53335">
    <property type="entry name" value="S-adenosyl-L-methionine-dependent methyltransferases"/>
    <property type="match status" value="1"/>
</dbReference>
<gene>
    <name evidence="3" type="ORF">TAV2_LOCUS3823</name>
</gene>
<keyword evidence="1" id="KW-0472">Membrane</keyword>
<proteinExistence type="predicted"/>
<dbReference type="CDD" id="cd02440">
    <property type="entry name" value="AdoMet_MTases"/>
    <property type="match status" value="1"/>
</dbReference>
<organism evidence="3 4">
    <name type="scientific">Thlaspi arvense</name>
    <name type="common">Field penny-cress</name>
    <dbReference type="NCBI Taxonomy" id="13288"/>
    <lineage>
        <taxon>Eukaryota</taxon>
        <taxon>Viridiplantae</taxon>
        <taxon>Streptophyta</taxon>
        <taxon>Embryophyta</taxon>
        <taxon>Tracheophyta</taxon>
        <taxon>Spermatophyta</taxon>
        <taxon>Magnoliopsida</taxon>
        <taxon>eudicotyledons</taxon>
        <taxon>Gunneridae</taxon>
        <taxon>Pentapetalae</taxon>
        <taxon>rosids</taxon>
        <taxon>malvids</taxon>
        <taxon>Brassicales</taxon>
        <taxon>Brassicaceae</taxon>
        <taxon>Thlaspideae</taxon>
        <taxon>Thlaspi</taxon>
    </lineage>
</organism>
<dbReference type="InterPro" id="IPR013216">
    <property type="entry name" value="Methyltransf_11"/>
</dbReference>
<dbReference type="InterPro" id="IPR029063">
    <property type="entry name" value="SAM-dependent_MTases_sf"/>
</dbReference>
<accession>A0AAU9R459</accession>
<evidence type="ECO:0000259" key="2">
    <source>
        <dbReference type="Pfam" id="PF08241"/>
    </source>
</evidence>
<keyword evidence="4" id="KW-1185">Reference proteome</keyword>
<name>A0AAU9R459_THLAR</name>
<dbReference type="PANTHER" id="PTHR44575:SF6">
    <property type="entry name" value="S-ADENOSYL-L-METHIONINE-DEPENDENT METHYLTRANSFERASES SUPERFAMILY PROTEIN"/>
    <property type="match status" value="1"/>
</dbReference>
<reference evidence="3 4" key="1">
    <citation type="submission" date="2022-03" db="EMBL/GenBank/DDBJ databases">
        <authorList>
            <person name="Nunn A."/>
            <person name="Chopra R."/>
            <person name="Nunn A."/>
            <person name="Contreras Garrido A."/>
        </authorList>
    </citation>
    <scope>NUCLEOTIDE SEQUENCE [LARGE SCALE GENOMIC DNA]</scope>
</reference>
<sequence>MSNKKTEREATKMAALSDKLADAYQNARPRYPIDWFTKLAARTGQHKLAWDVGTGNGQASIGLAEYFEKVVATDINEAQLKRAVKHVRISYHHTPTTMSEDQMVALVGGDNSVDLIVAAQAVHYFDLTPFYNIAKRVLRKEGGLIAVWVYNDLVISPEVDAIMKRLVDSTFPFRTPVMNLAFDSYKTLPFPFEGVNGMGCEGKPITLDIPHKLSLKGFIGFLRSWQPAMKAKERGVELVTEDLISKFEEAWGDDDDVKDIFYKAHMIVGKISASDIERHRKRFESNCVVTKLKDSNNSAVIASVTAAAFAGVAAYCAYSARKNT</sequence>
<dbReference type="AlphaFoldDB" id="A0AAU9R459"/>
<dbReference type="Gene3D" id="3.40.50.150">
    <property type="entry name" value="Vaccinia Virus protein VP39"/>
    <property type="match status" value="1"/>
</dbReference>
<dbReference type="Pfam" id="PF08241">
    <property type="entry name" value="Methyltransf_11"/>
    <property type="match status" value="1"/>
</dbReference>
<dbReference type="Proteomes" id="UP000836841">
    <property type="component" value="Chromosome 1"/>
</dbReference>
<evidence type="ECO:0000256" key="1">
    <source>
        <dbReference type="SAM" id="Phobius"/>
    </source>
</evidence>
<dbReference type="PANTHER" id="PTHR44575">
    <property type="entry name" value="OS01G0589200 PROTEIN"/>
    <property type="match status" value="1"/>
</dbReference>